<gene>
    <name evidence="9" type="ORF">HII31_11438</name>
</gene>
<dbReference type="InterPro" id="IPR011904">
    <property type="entry name" value="Ac_CoA_lig"/>
</dbReference>
<evidence type="ECO:0000259" key="8">
    <source>
        <dbReference type="Pfam" id="PF16177"/>
    </source>
</evidence>
<dbReference type="Pfam" id="PF00501">
    <property type="entry name" value="AMP-binding"/>
    <property type="match status" value="1"/>
</dbReference>
<evidence type="ECO:0000256" key="5">
    <source>
        <dbReference type="RuleBase" id="RU361147"/>
    </source>
</evidence>
<evidence type="ECO:0000313" key="10">
    <source>
        <dbReference type="Proteomes" id="UP000660729"/>
    </source>
</evidence>
<evidence type="ECO:0000259" key="6">
    <source>
        <dbReference type="Pfam" id="PF00501"/>
    </source>
</evidence>
<evidence type="ECO:0000256" key="4">
    <source>
        <dbReference type="ARBA" id="ARBA00022840"/>
    </source>
</evidence>
<dbReference type="InterPro" id="IPR045851">
    <property type="entry name" value="AMP-bd_C_sf"/>
</dbReference>
<dbReference type="Pfam" id="PF13193">
    <property type="entry name" value="AMP-binding_C"/>
    <property type="match status" value="1"/>
</dbReference>
<protein>
    <recommendedName>
        <fullName evidence="5">Acetyl-coenzyme A synthetase</fullName>
        <ecNumber evidence="5">6.2.1.1</ecNumber>
    </recommendedName>
</protein>
<feature type="domain" description="Acetyl-coenzyme A synthetase N-terminal" evidence="8">
    <location>
        <begin position="66"/>
        <end position="122"/>
    </location>
</feature>
<evidence type="ECO:0000256" key="1">
    <source>
        <dbReference type="ARBA" id="ARBA00006432"/>
    </source>
</evidence>
<dbReference type="EC" id="6.2.1.1" evidence="5"/>
<evidence type="ECO:0000256" key="3">
    <source>
        <dbReference type="ARBA" id="ARBA00022741"/>
    </source>
</evidence>
<name>A0A8H6VCG6_9PEZI</name>
<comment type="catalytic activity">
    <reaction evidence="5">
        <text>acetate + ATP + CoA = acetyl-CoA + AMP + diphosphate</text>
        <dbReference type="Rhea" id="RHEA:23176"/>
        <dbReference type="ChEBI" id="CHEBI:30089"/>
        <dbReference type="ChEBI" id="CHEBI:30616"/>
        <dbReference type="ChEBI" id="CHEBI:33019"/>
        <dbReference type="ChEBI" id="CHEBI:57287"/>
        <dbReference type="ChEBI" id="CHEBI:57288"/>
        <dbReference type="ChEBI" id="CHEBI:456215"/>
        <dbReference type="EC" id="6.2.1.1"/>
    </reaction>
</comment>
<dbReference type="SUPFAM" id="SSF56801">
    <property type="entry name" value="Acetyl-CoA synthetase-like"/>
    <property type="match status" value="1"/>
</dbReference>
<dbReference type="NCBIfam" id="NF001208">
    <property type="entry name" value="PRK00174.1"/>
    <property type="match status" value="1"/>
</dbReference>
<sequence>MEAARMEAVSLPMTDIKQTVTAVVTEIPQELDHETVADVAQTEADAVKSASVRPGRFRGRLDMEAYREMYNRSIQAGDEFWAEQARSYIDWDQDFQTVHEGSFADGDNAWFTEGRLNASFNCVDRHAQSKPNDPAIIFEPDEPNGEGRTLSWKELQREVSRLSWVLRRDFGVKKGDTVAVYMPMVPEAFVAVLACTRIGAIHSVVFGGFSANALRDRILDADAKVVLTADESVRGGKTIPLKQIVDEALKQCNVARCLVYRRTGNSIPMQAGRDSWWQEETKKWPAVFAPESMSAEDPLFMLYTSGSTGKPKGLMHTTAGYLLGAAMSTQYVFDIRPEQNDVFFCGADIGWITGHSYSLYGPLMLGCTVVVFEGTPTYPNPSRYWEIIAKHRVTQLYSAPTVLRLLKRAGNEYVKSEQMLSHLRVIGSVGEPLAANVWQWVHDIVGKGELQVVDTFFQTETGSYLIAPLAGTTPLKPGCCSLPFFGVEPALLDPVSGVEIKDHGEEGVLTLKRPIPSMSRTVWKDHNRFMAVYYDPYPGYYFTGDGAIRDEDGYYWIQGRVDDVINVAAHRMSTAEIEAALLEHAVMAEVAVVGVPDDLTGQAVAAFVSLKSSLPEAEAIQIAKAQVSPSIGKFAAPKHVVVVQDLPKNRAGKILRRLLRKIWCGEEDQLGDITTLVNPQSIEAIIWAVQVGKMMPSRPAERSGSICGASL</sequence>
<dbReference type="GO" id="GO:0003987">
    <property type="term" value="F:acetate-CoA ligase activity"/>
    <property type="evidence" value="ECO:0007669"/>
    <property type="project" value="UniProtKB-UniRule"/>
</dbReference>
<evidence type="ECO:0000313" key="9">
    <source>
        <dbReference type="EMBL" id="KAF7187183.1"/>
    </source>
</evidence>
<reference evidence="9" key="1">
    <citation type="submission" date="2020-04" db="EMBL/GenBank/DDBJ databases">
        <title>Draft genome resource of the tomato pathogen Pseudocercospora fuligena.</title>
        <authorList>
            <person name="Zaccaron A."/>
        </authorList>
    </citation>
    <scope>NUCLEOTIDE SEQUENCE</scope>
    <source>
        <strain evidence="9">PF001</strain>
    </source>
</reference>
<dbReference type="InterPro" id="IPR000873">
    <property type="entry name" value="AMP-dep_synth/lig_dom"/>
</dbReference>
<dbReference type="Proteomes" id="UP000660729">
    <property type="component" value="Unassembled WGS sequence"/>
</dbReference>
<dbReference type="EMBL" id="JABCIY010000233">
    <property type="protein sequence ID" value="KAF7187183.1"/>
    <property type="molecule type" value="Genomic_DNA"/>
</dbReference>
<dbReference type="PANTHER" id="PTHR24095">
    <property type="entry name" value="ACETYL-COENZYME A SYNTHETASE"/>
    <property type="match status" value="1"/>
</dbReference>
<dbReference type="GO" id="GO:0005829">
    <property type="term" value="C:cytosol"/>
    <property type="evidence" value="ECO:0007669"/>
    <property type="project" value="TreeGrafter"/>
</dbReference>
<dbReference type="GO" id="GO:0005524">
    <property type="term" value="F:ATP binding"/>
    <property type="evidence" value="ECO:0007669"/>
    <property type="project" value="UniProtKB-UniRule"/>
</dbReference>
<dbReference type="Gene3D" id="3.30.300.30">
    <property type="match status" value="1"/>
</dbReference>
<dbReference type="NCBIfam" id="TIGR02188">
    <property type="entry name" value="Ac_CoA_lig_AcsA"/>
    <property type="match status" value="1"/>
</dbReference>
<organism evidence="9 10">
    <name type="scientific">Pseudocercospora fuligena</name>
    <dbReference type="NCBI Taxonomy" id="685502"/>
    <lineage>
        <taxon>Eukaryota</taxon>
        <taxon>Fungi</taxon>
        <taxon>Dikarya</taxon>
        <taxon>Ascomycota</taxon>
        <taxon>Pezizomycotina</taxon>
        <taxon>Dothideomycetes</taxon>
        <taxon>Dothideomycetidae</taxon>
        <taxon>Mycosphaerellales</taxon>
        <taxon>Mycosphaerellaceae</taxon>
        <taxon>Pseudocercospora</taxon>
    </lineage>
</organism>
<evidence type="ECO:0000259" key="7">
    <source>
        <dbReference type="Pfam" id="PF13193"/>
    </source>
</evidence>
<feature type="domain" description="AMP-binding enzyme C-terminal" evidence="7">
    <location>
        <begin position="576"/>
        <end position="653"/>
    </location>
</feature>
<dbReference type="InterPro" id="IPR042099">
    <property type="entry name" value="ANL_N_sf"/>
</dbReference>
<keyword evidence="4 5" id="KW-0067">ATP-binding</keyword>
<comment type="similarity">
    <text evidence="1 5">Belongs to the ATP-dependent AMP-binding enzyme family.</text>
</comment>
<evidence type="ECO:0000256" key="2">
    <source>
        <dbReference type="ARBA" id="ARBA00022598"/>
    </source>
</evidence>
<proteinExistence type="inferred from homology"/>
<dbReference type="AlphaFoldDB" id="A0A8H6VCG6"/>
<comment type="caution">
    <text evidence="9">The sequence shown here is derived from an EMBL/GenBank/DDBJ whole genome shotgun (WGS) entry which is preliminary data.</text>
</comment>
<dbReference type="InterPro" id="IPR020845">
    <property type="entry name" value="AMP-binding_CS"/>
</dbReference>
<dbReference type="Gene3D" id="3.40.50.12780">
    <property type="entry name" value="N-terminal domain of ligase-like"/>
    <property type="match status" value="1"/>
</dbReference>
<accession>A0A8H6VCG6</accession>
<keyword evidence="10" id="KW-1185">Reference proteome</keyword>
<dbReference type="CDD" id="cd05966">
    <property type="entry name" value="ACS"/>
    <property type="match status" value="1"/>
</dbReference>
<dbReference type="PANTHER" id="PTHR24095:SF14">
    <property type="entry name" value="ACETYL-COENZYME A SYNTHETASE 1"/>
    <property type="match status" value="1"/>
</dbReference>
<dbReference type="PROSITE" id="PS00455">
    <property type="entry name" value="AMP_BINDING"/>
    <property type="match status" value="1"/>
</dbReference>
<keyword evidence="2 5" id="KW-0436">Ligase</keyword>
<dbReference type="InterPro" id="IPR032387">
    <property type="entry name" value="ACAS_N"/>
</dbReference>
<feature type="domain" description="AMP-dependent synthetase/ligase" evidence="6">
    <location>
        <begin position="124"/>
        <end position="514"/>
    </location>
</feature>
<dbReference type="OrthoDB" id="1706066at2759"/>
<keyword evidence="3 5" id="KW-0547">Nucleotide-binding</keyword>
<dbReference type="GO" id="GO:0016208">
    <property type="term" value="F:AMP binding"/>
    <property type="evidence" value="ECO:0007669"/>
    <property type="project" value="InterPro"/>
</dbReference>
<dbReference type="InterPro" id="IPR025110">
    <property type="entry name" value="AMP-bd_C"/>
</dbReference>
<dbReference type="GO" id="GO:0019427">
    <property type="term" value="P:acetyl-CoA biosynthetic process from acetate"/>
    <property type="evidence" value="ECO:0007669"/>
    <property type="project" value="InterPro"/>
</dbReference>
<dbReference type="FunFam" id="3.40.50.12780:FF:000001">
    <property type="entry name" value="Acetyl-coenzyme A synthetase"/>
    <property type="match status" value="1"/>
</dbReference>
<dbReference type="Pfam" id="PF16177">
    <property type="entry name" value="ACAS_N"/>
    <property type="match status" value="1"/>
</dbReference>